<evidence type="ECO:0000313" key="3">
    <source>
        <dbReference type="Proteomes" id="UP000504607"/>
    </source>
</evidence>
<feature type="compositionally biased region" description="Basic and acidic residues" evidence="1">
    <location>
        <begin position="22"/>
        <end position="37"/>
    </location>
</feature>
<organism evidence="3 4">
    <name type="scientific">Elaeis guineensis var. tenera</name>
    <name type="common">Oil palm</name>
    <dbReference type="NCBI Taxonomy" id="51953"/>
    <lineage>
        <taxon>Eukaryota</taxon>
        <taxon>Viridiplantae</taxon>
        <taxon>Streptophyta</taxon>
        <taxon>Embryophyta</taxon>
        <taxon>Tracheophyta</taxon>
        <taxon>Spermatophyta</taxon>
        <taxon>Magnoliopsida</taxon>
        <taxon>Liliopsida</taxon>
        <taxon>Arecaceae</taxon>
        <taxon>Arecoideae</taxon>
        <taxon>Cocoseae</taxon>
        <taxon>Elaeidinae</taxon>
        <taxon>Elaeis</taxon>
    </lineage>
</organism>
<gene>
    <name evidence="4" type="primary">LOC114914209</name>
</gene>
<keyword evidence="2" id="KW-1133">Transmembrane helix</keyword>
<dbReference type="RefSeq" id="XP_029120607.1">
    <property type="nucleotide sequence ID" value="XM_029264774.1"/>
</dbReference>
<evidence type="ECO:0000256" key="1">
    <source>
        <dbReference type="SAM" id="MobiDB-lite"/>
    </source>
</evidence>
<accession>A0A8N4EYT4</accession>
<reference evidence="4" key="1">
    <citation type="submission" date="2025-08" db="UniProtKB">
        <authorList>
            <consortium name="RefSeq"/>
        </authorList>
    </citation>
    <scope>IDENTIFICATION</scope>
</reference>
<evidence type="ECO:0000313" key="4">
    <source>
        <dbReference type="RefSeq" id="XP_029120607.1"/>
    </source>
</evidence>
<keyword evidence="2" id="KW-0812">Transmembrane</keyword>
<protein>
    <submittedName>
        <fullName evidence="4">Uncharacterized protein LOC114914209</fullName>
    </submittedName>
</protein>
<name>A0A8N4EYT4_ELAGV</name>
<dbReference type="Proteomes" id="UP000504607">
    <property type="component" value="Chromosome 5"/>
</dbReference>
<evidence type="ECO:0000256" key="2">
    <source>
        <dbReference type="SAM" id="Phobius"/>
    </source>
</evidence>
<sequence length="266" mass="29607">MIFSLTGRIKTREAIVGSFNETKQDGNGKKQEERSEEPQPMFSMKSLLWQAGSVWDAWFSCASNQTYASSTIFFFLFPLLSLSLTLFCFYRLSSDFFPLVVRLNRFNSNNFAIESLAHLFWRNKIGSAKIRIYMESDRLVLSSRMRAGGPSSADAAVLVLAAGDAVRRAAPAALRRAPNRKEKENVSFKNHVIQWFEVLDGLPGPCWKAFDCTFLHFGSVIQLIACARHTCSSSIFQSNPTSGISSKPQIKVIKSGPSLDSDKAPG</sequence>
<keyword evidence="3" id="KW-1185">Reference proteome</keyword>
<proteinExistence type="predicted"/>
<dbReference type="OrthoDB" id="40134at2759"/>
<feature type="transmembrane region" description="Helical" evidence="2">
    <location>
        <begin position="72"/>
        <end position="92"/>
    </location>
</feature>
<dbReference type="AlphaFoldDB" id="A0A8N4EYT4"/>
<keyword evidence="2" id="KW-0472">Membrane</keyword>
<feature type="region of interest" description="Disordered" evidence="1">
    <location>
        <begin position="20"/>
        <end position="40"/>
    </location>
</feature>